<dbReference type="SMART" id="SM01392">
    <property type="entry name" value="MAGE_N"/>
    <property type="match status" value="1"/>
</dbReference>
<feature type="compositionally biased region" description="Basic residues" evidence="2">
    <location>
        <begin position="88"/>
        <end position="99"/>
    </location>
</feature>
<dbReference type="GeneTree" id="ENSGT00940000159951"/>
<dbReference type="FunFam" id="1.10.10.1200:FF:000007">
    <property type="entry name" value="Melanoma-associated antigen C2"/>
    <property type="match status" value="1"/>
</dbReference>
<dbReference type="InterPro" id="IPR037445">
    <property type="entry name" value="MAGE"/>
</dbReference>
<evidence type="ECO:0000259" key="3">
    <source>
        <dbReference type="PROSITE" id="PS50838"/>
    </source>
</evidence>
<reference evidence="4" key="1">
    <citation type="submission" date="2025-08" db="UniProtKB">
        <authorList>
            <consortium name="Ensembl"/>
        </authorList>
    </citation>
    <scope>IDENTIFICATION</scope>
</reference>
<evidence type="ECO:0000256" key="2">
    <source>
        <dbReference type="SAM" id="MobiDB-lite"/>
    </source>
</evidence>
<dbReference type="FunFam" id="1.10.10.1210:FF:000001">
    <property type="entry name" value="melanoma-associated antigen D1"/>
    <property type="match status" value="1"/>
</dbReference>
<dbReference type="Gene3D" id="1.10.10.1200">
    <property type="entry name" value="MAGE homology domain, winged helix WH1 motif"/>
    <property type="match status" value="1"/>
</dbReference>
<dbReference type="Proteomes" id="UP000694564">
    <property type="component" value="Chromosome X"/>
</dbReference>
<dbReference type="Gene3D" id="1.10.10.1210">
    <property type="entry name" value="MAGE homology domain, winged helix WH2 motif"/>
    <property type="match status" value="1"/>
</dbReference>
<dbReference type="SMART" id="SM01373">
    <property type="entry name" value="MAGE"/>
    <property type="match status" value="1"/>
</dbReference>
<protein>
    <recommendedName>
        <fullName evidence="3">MAGE domain-containing protein</fullName>
    </recommendedName>
</protein>
<dbReference type="OrthoDB" id="205198at2759"/>
<keyword evidence="1" id="KW-0825">Tumor antigen</keyword>
<evidence type="ECO:0000313" key="5">
    <source>
        <dbReference type="Proteomes" id="UP000694564"/>
    </source>
</evidence>
<dbReference type="InterPro" id="IPR041898">
    <property type="entry name" value="MAGE_WH1"/>
</dbReference>
<evidence type="ECO:0000313" key="4">
    <source>
        <dbReference type="Ensembl" id="ENSSVLP00005026918.1"/>
    </source>
</evidence>
<dbReference type="AlphaFoldDB" id="A0A8D2JQQ7"/>
<evidence type="ECO:0000256" key="1">
    <source>
        <dbReference type="ARBA" id="ARBA00084104"/>
    </source>
</evidence>
<keyword evidence="5" id="KW-1185">Reference proteome</keyword>
<feature type="domain" description="MAGE" evidence="3">
    <location>
        <begin position="197"/>
        <end position="396"/>
    </location>
</feature>
<accession>A0A8D2JQQ7</accession>
<dbReference type="InterPro" id="IPR021072">
    <property type="entry name" value="MAGE_N"/>
</dbReference>
<feature type="compositionally biased region" description="Low complexity" evidence="2">
    <location>
        <begin position="121"/>
        <end position="145"/>
    </location>
</feature>
<dbReference type="Ensembl" id="ENSSVLT00005029930.1">
    <property type="protein sequence ID" value="ENSSVLP00005026918.1"/>
    <property type="gene ID" value="ENSSVLG00005021271.1"/>
</dbReference>
<dbReference type="GO" id="GO:0000122">
    <property type="term" value="P:negative regulation of transcription by RNA polymerase II"/>
    <property type="evidence" value="ECO:0007669"/>
    <property type="project" value="TreeGrafter"/>
</dbReference>
<dbReference type="InterPro" id="IPR041899">
    <property type="entry name" value="MAGE_WH2"/>
</dbReference>
<dbReference type="PROSITE" id="PS50838">
    <property type="entry name" value="MAGE"/>
    <property type="match status" value="1"/>
</dbReference>
<sequence>HKKRESQTSAACPSPEKEAPQGPALGSSWTRPLGPKAIHFPAVLREQRLGLRQVDSSQQSGASQVPACQLLCHHSCLLCLATVMPRGQKSKLRSRAKRQQARDETQGLRGAQVTAEEEVESPSSSPLDQGSPPSSPAAGSSQVSQRAPPTSSPGTGDSCESSEGGAQNADTGAQERKPGNSQAAAAGSAQSSRRDPLTRKASLLVQYLLEKYNTKEPITQADMLKVVNKKYKEYFPEILRRTSERMELVFGLEMKEVNTSSHSYVLISKLGPSTEGTLSGTRGLPKTGLLMTLLGVIFMKGNRATEAEIWEFLNVLGIYAGRRHLIFGEPRKLITKDLVQEKYLEYRQVPDSDPPIFEFLWGPRAHAETSKMKVLEVLAKINDTNPSSFPSLYEEALRDEEKERSQTMDNPTVGGVIDCRK</sequence>
<feature type="region of interest" description="Disordered" evidence="2">
    <location>
        <begin position="1"/>
        <end position="35"/>
    </location>
</feature>
<feature type="compositionally biased region" description="Polar residues" evidence="2">
    <location>
        <begin position="147"/>
        <end position="171"/>
    </location>
</feature>
<organism evidence="4 5">
    <name type="scientific">Sciurus vulgaris</name>
    <name type="common">Eurasian red squirrel</name>
    <dbReference type="NCBI Taxonomy" id="55149"/>
    <lineage>
        <taxon>Eukaryota</taxon>
        <taxon>Metazoa</taxon>
        <taxon>Chordata</taxon>
        <taxon>Craniata</taxon>
        <taxon>Vertebrata</taxon>
        <taxon>Euteleostomi</taxon>
        <taxon>Mammalia</taxon>
        <taxon>Eutheria</taxon>
        <taxon>Euarchontoglires</taxon>
        <taxon>Glires</taxon>
        <taxon>Rodentia</taxon>
        <taxon>Sciuromorpha</taxon>
        <taxon>Sciuridae</taxon>
        <taxon>Sciurinae</taxon>
        <taxon>Sciurini</taxon>
        <taxon>Sciurus</taxon>
    </lineage>
</organism>
<reference evidence="4" key="2">
    <citation type="submission" date="2025-09" db="UniProtKB">
        <authorList>
            <consortium name="Ensembl"/>
        </authorList>
    </citation>
    <scope>IDENTIFICATION</scope>
</reference>
<name>A0A8D2JQQ7_SCIVU</name>
<feature type="compositionally biased region" description="Low complexity" evidence="2">
    <location>
        <begin position="181"/>
        <end position="191"/>
    </location>
</feature>
<dbReference type="PANTHER" id="PTHR11736:SF67">
    <property type="entry name" value="MELANOMA-ASSOCIATED ANTIGEN B6B"/>
    <property type="match status" value="1"/>
</dbReference>
<dbReference type="Pfam" id="PF01454">
    <property type="entry name" value="MAGE"/>
    <property type="match status" value="1"/>
</dbReference>
<feature type="region of interest" description="Disordered" evidence="2">
    <location>
        <begin position="87"/>
        <end position="197"/>
    </location>
</feature>
<dbReference type="Pfam" id="PF12440">
    <property type="entry name" value="MAGE_N"/>
    <property type="match status" value="1"/>
</dbReference>
<feature type="region of interest" description="Disordered" evidence="2">
    <location>
        <begin position="400"/>
        <end position="421"/>
    </location>
</feature>
<proteinExistence type="predicted"/>
<dbReference type="GO" id="GO:0005634">
    <property type="term" value="C:nucleus"/>
    <property type="evidence" value="ECO:0007669"/>
    <property type="project" value="TreeGrafter"/>
</dbReference>
<dbReference type="PANTHER" id="PTHR11736">
    <property type="entry name" value="MELANOMA-ASSOCIATED ANTIGEN MAGE ANTIGEN"/>
    <property type="match status" value="1"/>
</dbReference>
<dbReference type="InterPro" id="IPR002190">
    <property type="entry name" value="MHD_dom"/>
</dbReference>